<dbReference type="Proteomes" id="UP001172673">
    <property type="component" value="Unassembled WGS sequence"/>
</dbReference>
<feature type="transmembrane region" description="Helical" evidence="1">
    <location>
        <begin position="182"/>
        <end position="205"/>
    </location>
</feature>
<organism evidence="2 3">
    <name type="scientific">Cladophialophora chaetospira</name>
    <dbReference type="NCBI Taxonomy" id="386627"/>
    <lineage>
        <taxon>Eukaryota</taxon>
        <taxon>Fungi</taxon>
        <taxon>Dikarya</taxon>
        <taxon>Ascomycota</taxon>
        <taxon>Pezizomycotina</taxon>
        <taxon>Eurotiomycetes</taxon>
        <taxon>Chaetothyriomycetidae</taxon>
        <taxon>Chaetothyriales</taxon>
        <taxon>Herpotrichiellaceae</taxon>
        <taxon>Cladophialophora</taxon>
    </lineage>
</organism>
<keyword evidence="1" id="KW-0472">Membrane</keyword>
<gene>
    <name evidence="2" type="ORF">H2200_005957</name>
</gene>
<protein>
    <submittedName>
        <fullName evidence="2">Uncharacterized protein</fullName>
    </submittedName>
</protein>
<sequence>MPFIQPPPWKEETYSTPLYYPLNTPIALEWTDAPDDAFLLLLWDKDDDNVECAALTMGGGTYCTVLGDLYTTLSPSNLTIPPSDDMNAIKYYYIFMVDKSNQSSVFSTVNFHLFDDSPTSTQSLCITTASTSTTSSTDAITVSPITIDASSGNQSTQHAVTTIFTFDGSTSCSSSSIPTRTVFGIIVGVVMYFLLIVIIIAYSLWRWKWKVRTVRREPEARTETTVIASPSSVQEVSTSIPVESNPGALTLEELDPQPTNRWRHELSAATAAREQTLNFDEVYPIPVSTASEYRGYHRNQTQ</sequence>
<evidence type="ECO:0000256" key="1">
    <source>
        <dbReference type="SAM" id="Phobius"/>
    </source>
</evidence>
<name>A0AA39CIN6_9EURO</name>
<accession>A0AA39CIN6</accession>
<dbReference type="AlphaFoldDB" id="A0AA39CIN6"/>
<dbReference type="EMBL" id="JAPDRK010000008">
    <property type="protein sequence ID" value="KAJ9609629.1"/>
    <property type="molecule type" value="Genomic_DNA"/>
</dbReference>
<comment type="caution">
    <text evidence="2">The sequence shown here is derived from an EMBL/GenBank/DDBJ whole genome shotgun (WGS) entry which is preliminary data.</text>
</comment>
<keyword evidence="1" id="KW-1133">Transmembrane helix</keyword>
<keyword evidence="3" id="KW-1185">Reference proteome</keyword>
<proteinExistence type="predicted"/>
<keyword evidence="1" id="KW-0812">Transmembrane</keyword>
<reference evidence="2" key="1">
    <citation type="submission" date="2022-10" db="EMBL/GenBank/DDBJ databases">
        <title>Culturing micro-colonial fungi from biological soil crusts in the Mojave desert and describing Neophaeococcomyces mojavensis, and introducing the new genera and species Taxawa tesnikishii.</title>
        <authorList>
            <person name="Kurbessoian T."/>
            <person name="Stajich J.E."/>
        </authorList>
    </citation>
    <scope>NUCLEOTIDE SEQUENCE</scope>
    <source>
        <strain evidence="2">TK_41</strain>
    </source>
</reference>
<evidence type="ECO:0000313" key="2">
    <source>
        <dbReference type="EMBL" id="KAJ9609629.1"/>
    </source>
</evidence>
<evidence type="ECO:0000313" key="3">
    <source>
        <dbReference type="Proteomes" id="UP001172673"/>
    </source>
</evidence>